<protein>
    <recommendedName>
        <fullName evidence="1">Heterokaryon incompatibility domain-containing protein</fullName>
    </recommendedName>
</protein>
<dbReference type="Pfam" id="PF06985">
    <property type="entry name" value="HET"/>
    <property type="match status" value="1"/>
</dbReference>
<proteinExistence type="predicted"/>
<dbReference type="EMBL" id="MU006580">
    <property type="protein sequence ID" value="KAF2745792.1"/>
    <property type="molecule type" value="Genomic_DNA"/>
</dbReference>
<dbReference type="PANTHER" id="PTHR24148">
    <property type="entry name" value="ANKYRIN REPEAT DOMAIN-CONTAINING PROTEIN 39 HOMOLOG-RELATED"/>
    <property type="match status" value="1"/>
</dbReference>
<dbReference type="InterPro" id="IPR010730">
    <property type="entry name" value="HET"/>
</dbReference>
<dbReference type="InterPro" id="IPR052895">
    <property type="entry name" value="HetReg/Transcr_Mod"/>
</dbReference>
<keyword evidence="3" id="KW-1185">Reference proteome</keyword>
<sequence length="126" mass="14379">FQYQSLTEGTKQIRLLIVRPGEFTDPLECDIVHEDIGQESFKAYETISYCWGTETQRNTTTINGSTVSVPVSSARAIRRVRLVDRPRTIWIDAVCINQDNIRERGQQVAFMDDIYSNGTCNLIYLG</sequence>
<dbReference type="Proteomes" id="UP000799440">
    <property type="component" value="Unassembled WGS sequence"/>
</dbReference>
<dbReference type="OrthoDB" id="3553147at2759"/>
<name>A0A6A6V566_9PLEO</name>
<gene>
    <name evidence="2" type="ORF">M011DRAFT_380009</name>
</gene>
<organism evidence="2 3">
    <name type="scientific">Sporormia fimetaria CBS 119925</name>
    <dbReference type="NCBI Taxonomy" id="1340428"/>
    <lineage>
        <taxon>Eukaryota</taxon>
        <taxon>Fungi</taxon>
        <taxon>Dikarya</taxon>
        <taxon>Ascomycota</taxon>
        <taxon>Pezizomycotina</taxon>
        <taxon>Dothideomycetes</taxon>
        <taxon>Pleosporomycetidae</taxon>
        <taxon>Pleosporales</taxon>
        <taxon>Sporormiaceae</taxon>
        <taxon>Sporormia</taxon>
    </lineage>
</organism>
<feature type="non-terminal residue" evidence="2">
    <location>
        <position position="126"/>
    </location>
</feature>
<feature type="non-terminal residue" evidence="2">
    <location>
        <position position="1"/>
    </location>
</feature>
<evidence type="ECO:0000259" key="1">
    <source>
        <dbReference type="Pfam" id="PF06985"/>
    </source>
</evidence>
<dbReference type="PANTHER" id="PTHR24148:SF73">
    <property type="entry name" value="HET DOMAIN PROTEIN (AFU_ORTHOLOGUE AFUA_8G01020)"/>
    <property type="match status" value="1"/>
</dbReference>
<reference evidence="2" key="1">
    <citation type="journal article" date="2020" name="Stud. Mycol.">
        <title>101 Dothideomycetes genomes: a test case for predicting lifestyles and emergence of pathogens.</title>
        <authorList>
            <person name="Haridas S."/>
            <person name="Albert R."/>
            <person name="Binder M."/>
            <person name="Bloem J."/>
            <person name="Labutti K."/>
            <person name="Salamov A."/>
            <person name="Andreopoulos B."/>
            <person name="Baker S."/>
            <person name="Barry K."/>
            <person name="Bills G."/>
            <person name="Bluhm B."/>
            <person name="Cannon C."/>
            <person name="Castanera R."/>
            <person name="Culley D."/>
            <person name="Daum C."/>
            <person name="Ezra D."/>
            <person name="Gonzalez J."/>
            <person name="Henrissat B."/>
            <person name="Kuo A."/>
            <person name="Liang C."/>
            <person name="Lipzen A."/>
            <person name="Lutzoni F."/>
            <person name="Magnuson J."/>
            <person name="Mondo S."/>
            <person name="Nolan M."/>
            <person name="Ohm R."/>
            <person name="Pangilinan J."/>
            <person name="Park H.-J."/>
            <person name="Ramirez L."/>
            <person name="Alfaro M."/>
            <person name="Sun H."/>
            <person name="Tritt A."/>
            <person name="Yoshinaga Y."/>
            <person name="Zwiers L.-H."/>
            <person name="Turgeon B."/>
            <person name="Goodwin S."/>
            <person name="Spatafora J."/>
            <person name="Crous P."/>
            <person name="Grigoriev I."/>
        </authorList>
    </citation>
    <scope>NUCLEOTIDE SEQUENCE</scope>
    <source>
        <strain evidence="2">CBS 119925</strain>
    </source>
</reference>
<evidence type="ECO:0000313" key="2">
    <source>
        <dbReference type="EMBL" id="KAF2745792.1"/>
    </source>
</evidence>
<evidence type="ECO:0000313" key="3">
    <source>
        <dbReference type="Proteomes" id="UP000799440"/>
    </source>
</evidence>
<accession>A0A6A6V566</accession>
<feature type="domain" description="Heterokaryon incompatibility" evidence="1">
    <location>
        <begin position="44"/>
        <end position="126"/>
    </location>
</feature>
<dbReference type="AlphaFoldDB" id="A0A6A6V566"/>